<keyword evidence="1 4" id="KW-0378">Hydrolase</keyword>
<evidence type="ECO:0000259" key="3">
    <source>
        <dbReference type="Pfam" id="PF02129"/>
    </source>
</evidence>
<dbReference type="EMBL" id="FNZM01000012">
    <property type="protein sequence ID" value="SEJ99451.1"/>
    <property type="molecule type" value="Genomic_DNA"/>
</dbReference>
<dbReference type="GO" id="GO:0052689">
    <property type="term" value="F:carboxylic ester hydrolase activity"/>
    <property type="evidence" value="ECO:0007669"/>
    <property type="project" value="UniProtKB-ARBA"/>
</dbReference>
<evidence type="ECO:0000256" key="2">
    <source>
        <dbReference type="SAM" id="SignalP"/>
    </source>
</evidence>
<proteinExistence type="predicted"/>
<dbReference type="Gene3D" id="3.40.50.1820">
    <property type="entry name" value="alpha/beta hydrolase"/>
    <property type="match status" value="1"/>
</dbReference>
<organism evidence="4 5">
    <name type="scientific">Paraburkholderia tropica</name>
    <dbReference type="NCBI Taxonomy" id="92647"/>
    <lineage>
        <taxon>Bacteria</taxon>
        <taxon>Pseudomonadati</taxon>
        <taxon>Pseudomonadota</taxon>
        <taxon>Betaproteobacteria</taxon>
        <taxon>Burkholderiales</taxon>
        <taxon>Burkholderiaceae</taxon>
        <taxon>Paraburkholderia</taxon>
    </lineage>
</organism>
<dbReference type="PANTHER" id="PTHR22946">
    <property type="entry name" value="DIENELACTONE HYDROLASE DOMAIN-CONTAINING PROTEIN-RELATED"/>
    <property type="match status" value="1"/>
</dbReference>
<dbReference type="InterPro" id="IPR000383">
    <property type="entry name" value="Xaa-Pro-like_dom"/>
</dbReference>
<evidence type="ECO:0000313" key="4">
    <source>
        <dbReference type="EMBL" id="SEJ99451.1"/>
    </source>
</evidence>
<dbReference type="AlphaFoldDB" id="A0AAQ1JVP5"/>
<dbReference type="SUPFAM" id="SSF53474">
    <property type="entry name" value="alpha/beta-Hydrolases"/>
    <property type="match status" value="1"/>
</dbReference>
<keyword evidence="2" id="KW-0732">Signal</keyword>
<sequence>MTSRLKFTVSLVLMAFVCLATLARAALPTYDPDVEPAAPLNEKILRVPVQASPRVNLEVTVYMPAQGGPFPLALVNHGASDDPPNAPRVADQFIPWYFLSRGYAVAMPMMRGFAQSGGHMTPHGCNVLAIGADAASDIRKVLDVVKTLPGVDATRIVVAGKSMGGWNTLVFGAANPPDVKGLLNFAGGVKESDCSQPDASLIASAAELGARTRLPSIWFYGDNDQIFSSATWHGMFSRYTAAGAHAELVDYGAFQKDAHAMTASGAGLPLWVEKADAFLAGIGLPGREVAPEYLPRAAPRPSGYASLDDLAAVPFLSAQQKAKIYAGFLAAPLPRALAIGSTDAIWASGGFDPARTALARCWQTSQYCQIYAIDKTVVWPRQPDAPPRTQFAALQNVNAVPFLQPPGRRAYEQYLATVRPRAFAIAPDGAWGAASGVDAISEALVRCGNAHEGCRIYSVDGDVVWAGK</sequence>
<dbReference type="PANTHER" id="PTHR22946:SF9">
    <property type="entry name" value="POLYKETIDE TRANSFERASE AF380"/>
    <property type="match status" value="1"/>
</dbReference>
<gene>
    <name evidence="4" type="ORF">SAMN05216550_112185</name>
</gene>
<accession>A0AAQ1JVP5</accession>
<reference evidence="4 5" key="1">
    <citation type="submission" date="2016-10" db="EMBL/GenBank/DDBJ databases">
        <authorList>
            <person name="Varghese N."/>
            <person name="Submissions S."/>
        </authorList>
    </citation>
    <scope>NUCLEOTIDE SEQUENCE [LARGE SCALE GENOMIC DNA]</scope>
    <source>
        <strain evidence="4 5">LMG 22274</strain>
    </source>
</reference>
<feature type="chain" id="PRO_5042955609" evidence="2">
    <location>
        <begin position="26"/>
        <end position="468"/>
    </location>
</feature>
<dbReference type="InterPro" id="IPR029058">
    <property type="entry name" value="AB_hydrolase_fold"/>
</dbReference>
<comment type="caution">
    <text evidence="4">The sequence shown here is derived from an EMBL/GenBank/DDBJ whole genome shotgun (WGS) entry which is preliminary data.</text>
</comment>
<name>A0AAQ1JVP5_9BURK</name>
<dbReference type="Proteomes" id="UP000183529">
    <property type="component" value="Unassembled WGS sequence"/>
</dbReference>
<feature type="signal peptide" evidence="2">
    <location>
        <begin position="1"/>
        <end position="25"/>
    </location>
</feature>
<evidence type="ECO:0000256" key="1">
    <source>
        <dbReference type="ARBA" id="ARBA00022801"/>
    </source>
</evidence>
<dbReference type="InterPro" id="IPR050261">
    <property type="entry name" value="FrsA_esterase"/>
</dbReference>
<dbReference type="Pfam" id="PF02129">
    <property type="entry name" value="Peptidase_S15"/>
    <property type="match status" value="1"/>
</dbReference>
<protein>
    <submittedName>
        <fullName evidence="4">Dienelactone hydrolase</fullName>
    </submittedName>
</protein>
<feature type="domain" description="Xaa-Pro dipeptidyl-peptidase-like" evidence="3">
    <location>
        <begin position="55"/>
        <end position="190"/>
    </location>
</feature>
<dbReference type="RefSeq" id="WP_074985073.1">
    <property type="nucleotide sequence ID" value="NZ_CADFGN010000004.1"/>
</dbReference>
<evidence type="ECO:0000313" key="5">
    <source>
        <dbReference type="Proteomes" id="UP000183529"/>
    </source>
</evidence>